<feature type="transmembrane region" description="Helical" evidence="3">
    <location>
        <begin position="556"/>
        <end position="576"/>
    </location>
</feature>
<dbReference type="SMART" id="SM00054">
    <property type="entry name" value="EFh"/>
    <property type="match status" value="2"/>
</dbReference>
<keyword evidence="3" id="KW-1133">Transmembrane helix</keyword>
<reference evidence="6" key="1">
    <citation type="journal article" date="2023" name="Commun. Biol.">
        <title>Genome analysis of Parmales, the sister group of diatoms, reveals the evolutionary specialization of diatoms from phago-mixotrophs to photoautotrophs.</title>
        <authorList>
            <person name="Ban H."/>
            <person name="Sato S."/>
            <person name="Yoshikawa S."/>
            <person name="Yamada K."/>
            <person name="Nakamura Y."/>
            <person name="Ichinomiya M."/>
            <person name="Sato N."/>
            <person name="Blanc-Mathieu R."/>
            <person name="Endo H."/>
            <person name="Kuwata A."/>
            <person name="Ogata H."/>
        </authorList>
    </citation>
    <scope>NUCLEOTIDE SEQUENCE [LARGE SCALE GENOMIC DNA]</scope>
    <source>
        <strain evidence="6">NIES 3699</strain>
    </source>
</reference>
<keyword evidence="1" id="KW-0106">Calcium</keyword>
<evidence type="ECO:0000256" key="3">
    <source>
        <dbReference type="SAM" id="Phobius"/>
    </source>
</evidence>
<feature type="transmembrane region" description="Helical" evidence="3">
    <location>
        <begin position="12"/>
        <end position="33"/>
    </location>
</feature>
<evidence type="ECO:0000313" key="6">
    <source>
        <dbReference type="Proteomes" id="UP001165160"/>
    </source>
</evidence>
<dbReference type="Gene3D" id="1.10.238.10">
    <property type="entry name" value="EF-hand"/>
    <property type="match status" value="1"/>
</dbReference>
<feature type="region of interest" description="Disordered" evidence="2">
    <location>
        <begin position="426"/>
        <end position="455"/>
    </location>
</feature>
<feature type="transmembrane region" description="Helical" evidence="3">
    <location>
        <begin position="84"/>
        <end position="110"/>
    </location>
</feature>
<feature type="transmembrane region" description="Helical" evidence="3">
    <location>
        <begin position="54"/>
        <end position="72"/>
    </location>
</feature>
<dbReference type="AlphaFoldDB" id="A0A9W7FEF9"/>
<organism evidence="5 6">
    <name type="scientific">Triparma verrucosa</name>
    <dbReference type="NCBI Taxonomy" id="1606542"/>
    <lineage>
        <taxon>Eukaryota</taxon>
        <taxon>Sar</taxon>
        <taxon>Stramenopiles</taxon>
        <taxon>Ochrophyta</taxon>
        <taxon>Bolidophyceae</taxon>
        <taxon>Parmales</taxon>
        <taxon>Triparmaceae</taxon>
        <taxon>Triparma</taxon>
    </lineage>
</organism>
<proteinExistence type="predicted"/>
<evidence type="ECO:0000313" key="5">
    <source>
        <dbReference type="EMBL" id="GMI10719.1"/>
    </source>
</evidence>
<feature type="transmembrane region" description="Helical" evidence="3">
    <location>
        <begin position="258"/>
        <end position="279"/>
    </location>
</feature>
<keyword evidence="3" id="KW-0472">Membrane</keyword>
<gene>
    <name evidence="5" type="ORF">TrVE_jg2353</name>
</gene>
<dbReference type="EMBL" id="BRXX01000420">
    <property type="protein sequence ID" value="GMI10719.1"/>
    <property type="molecule type" value="Genomic_DNA"/>
</dbReference>
<dbReference type="InterPro" id="IPR018247">
    <property type="entry name" value="EF_Hand_1_Ca_BS"/>
</dbReference>
<feature type="compositionally biased region" description="Low complexity" evidence="2">
    <location>
        <begin position="428"/>
        <end position="438"/>
    </location>
</feature>
<dbReference type="CDD" id="cd00051">
    <property type="entry name" value="EFh"/>
    <property type="match status" value="1"/>
</dbReference>
<dbReference type="SUPFAM" id="SSF47473">
    <property type="entry name" value="EF-hand"/>
    <property type="match status" value="1"/>
</dbReference>
<dbReference type="Proteomes" id="UP001165160">
    <property type="component" value="Unassembled WGS sequence"/>
</dbReference>
<evidence type="ECO:0000256" key="2">
    <source>
        <dbReference type="SAM" id="MobiDB-lite"/>
    </source>
</evidence>
<dbReference type="InterPro" id="IPR002048">
    <property type="entry name" value="EF_hand_dom"/>
</dbReference>
<dbReference type="PROSITE" id="PS50222">
    <property type="entry name" value="EF_HAND_2"/>
    <property type="match status" value="2"/>
</dbReference>
<feature type="domain" description="EF-hand" evidence="4">
    <location>
        <begin position="659"/>
        <end position="694"/>
    </location>
</feature>
<protein>
    <recommendedName>
        <fullName evidence="4">EF-hand domain-containing protein</fullName>
    </recommendedName>
</protein>
<feature type="region of interest" description="Disordered" evidence="2">
    <location>
        <begin position="374"/>
        <end position="398"/>
    </location>
</feature>
<feature type="domain" description="EF-hand" evidence="4">
    <location>
        <begin position="623"/>
        <end position="658"/>
    </location>
</feature>
<dbReference type="PROSITE" id="PS00018">
    <property type="entry name" value="EF_HAND_1"/>
    <property type="match status" value="2"/>
</dbReference>
<sequence length="715" mass="79416">MGGGVFGLGAELNTTAASVALVGIILFTVLFEVMTVRLDNHLEGTPYKEMVDKIYRELTILGLISFGTFLFLQSKTAVDHDILIAFEFSHIVIFFAALNFVLSAAGMMYLNSRIKREIDVASVLDTDILVKRFEDNKASLTGWRIFFSQDAQKLKYDIRFKAYNMFFCDHYKFPVSAFDFSSYMREVLDKHVTKLLEVEISSWFFLCVLLCINIIRSEIVASSSGCDGDGDSDSDSDTSGRRFLASSTSFRCGGNDGLLFFMATGWAMLLSVCFLKLVAMRSESHLLKLMGCGNLELCIDYMKRVEKKLLAEEALLVELHKKRQGGDVDLKDEEGKTQTFTELSFNGNGSAPKVGQGAVSSKRKAELLSALKAGPSSNHLHPKQNSEHQHHHQHHHDPVKDDAILGAIVAGVSTVGKVLAPTSLRNVSASGRRPSSSSNEHPFAVPEDSPKTTPHRAVSQYRSLVVPEGSPLPLENTPAMARLSQHRAAVQTNPDNDAINRVILNAKLKSVYLFKSEIVQEKLLDLALLFNCFYIAVFCANYAYVALEKYSNLGPVYFLLCLVPGFLSFYMCGMCVKTHSILAAISHIDLEVIGAVVDETEDTLAVGKAAFAQVLEKLEIQGIDMKACNEIFKEFDLNGDGTLNQKELRSCLANLGVHLPAHKFKELFRLVDVDRDGKISFLEFFLLLYPEEADNVEKLFFDFFLEANNDVAENN</sequence>
<keyword evidence="6" id="KW-1185">Reference proteome</keyword>
<name>A0A9W7FEF9_9STRA</name>
<accession>A0A9W7FEF9</accession>
<evidence type="ECO:0000256" key="1">
    <source>
        <dbReference type="ARBA" id="ARBA00022837"/>
    </source>
</evidence>
<dbReference type="InterPro" id="IPR011992">
    <property type="entry name" value="EF-hand-dom_pair"/>
</dbReference>
<dbReference type="Pfam" id="PF13499">
    <property type="entry name" value="EF-hand_7"/>
    <property type="match status" value="1"/>
</dbReference>
<dbReference type="GO" id="GO:0005509">
    <property type="term" value="F:calcium ion binding"/>
    <property type="evidence" value="ECO:0007669"/>
    <property type="project" value="InterPro"/>
</dbReference>
<evidence type="ECO:0000259" key="4">
    <source>
        <dbReference type="PROSITE" id="PS50222"/>
    </source>
</evidence>
<feature type="transmembrane region" description="Helical" evidence="3">
    <location>
        <begin position="523"/>
        <end position="544"/>
    </location>
</feature>
<keyword evidence="3" id="KW-0812">Transmembrane</keyword>
<comment type="caution">
    <text evidence="5">The sequence shown here is derived from an EMBL/GenBank/DDBJ whole genome shotgun (WGS) entry which is preliminary data.</text>
</comment>